<feature type="transmembrane region" description="Helical" evidence="1">
    <location>
        <begin position="160"/>
        <end position="192"/>
    </location>
</feature>
<evidence type="ECO:0000313" key="2">
    <source>
        <dbReference type="EMBL" id="RKP35533.1"/>
    </source>
</evidence>
<keyword evidence="3" id="KW-1185">Reference proteome</keyword>
<name>A0A4P9ZQ77_9FUNG</name>
<proteinExistence type="predicted"/>
<organism evidence="2 3">
    <name type="scientific">Dimargaris cristalligena</name>
    <dbReference type="NCBI Taxonomy" id="215637"/>
    <lineage>
        <taxon>Eukaryota</taxon>
        <taxon>Fungi</taxon>
        <taxon>Fungi incertae sedis</taxon>
        <taxon>Zoopagomycota</taxon>
        <taxon>Kickxellomycotina</taxon>
        <taxon>Dimargaritomycetes</taxon>
        <taxon>Dimargaritales</taxon>
        <taxon>Dimargaritaceae</taxon>
        <taxon>Dimargaris</taxon>
    </lineage>
</organism>
<keyword evidence="1" id="KW-0472">Membrane</keyword>
<sequence length="449" mass="49194">MGNVPFDTVCILLVTLSIICSLVSIGIILWVRHKRPASRASPSFSLALWISLADLPLRVIDYLTNQLTLGYHPPTQASFARFLLWGSSFATMWFVYLNVMIALDLHLVVFHNLPRQARIRSMYPYLALGFATFISAWYLVLPRVRFLANASIAVDSNGSAAAAFSILWNMVWLDLAIVYVTAVMVAIFVVLFRNRKKAKPSPSKSAALDNTAVDSLNTQAAGSTTTNLEEAKARAHLQNSALVNNARLIAAYPIILFIVYMPNTLMTLLAYLSILTYSSFFNKIQVILFALQGVFNLGTLLIHPAMLLAYQQGLFSLPEFFLNRTDGWSFSYESEKSRAGFQHLSPPLGKKKSPLSAAAGNGGVPSASLLPPPLLPVSASRPSPLRTVDTGPNVTGYFSPVLDRYRLSQVTVVCIGDKGPMISRSDGVSPTTTFDAQSVCSDEQSIYLL</sequence>
<keyword evidence="1" id="KW-0812">Transmembrane</keyword>
<evidence type="ECO:0008006" key="4">
    <source>
        <dbReference type="Google" id="ProtNLM"/>
    </source>
</evidence>
<evidence type="ECO:0000313" key="3">
    <source>
        <dbReference type="Proteomes" id="UP000268162"/>
    </source>
</evidence>
<feature type="transmembrane region" description="Helical" evidence="1">
    <location>
        <begin position="249"/>
        <end position="274"/>
    </location>
</feature>
<dbReference type="EMBL" id="ML002846">
    <property type="protein sequence ID" value="RKP35533.1"/>
    <property type="molecule type" value="Genomic_DNA"/>
</dbReference>
<feature type="transmembrane region" description="Helical" evidence="1">
    <location>
        <begin position="122"/>
        <end position="140"/>
    </location>
</feature>
<dbReference type="Proteomes" id="UP000268162">
    <property type="component" value="Unassembled WGS sequence"/>
</dbReference>
<protein>
    <recommendedName>
        <fullName evidence="4">G-protein coupled receptors family 1 profile domain-containing protein</fullName>
    </recommendedName>
</protein>
<reference evidence="3" key="1">
    <citation type="journal article" date="2018" name="Nat. Microbiol.">
        <title>Leveraging single-cell genomics to expand the fungal tree of life.</title>
        <authorList>
            <person name="Ahrendt S.R."/>
            <person name="Quandt C.A."/>
            <person name="Ciobanu D."/>
            <person name="Clum A."/>
            <person name="Salamov A."/>
            <person name="Andreopoulos B."/>
            <person name="Cheng J.F."/>
            <person name="Woyke T."/>
            <person name="Pelin A."/>
            <person name="Henrissat B."/>
            <person name="Reynolds N.K."/>
            <person name="Benny G.L."/>
            <person name="Smith M.E."/>
            <person name="James T.Y."/>
            <person name="Grigoriev I.V."/>
        </authorList>
    </citation>
    <scope>NUCLEOTIDE SEQUENCE [LARGE SCALE GENOMIC DNA]</scope>
    <source>
        <strain evidence="3">RSA 468</strain>
    </source>
</reference>
<accession>A0A4P9ZQ77</accession>
<gene>
    <name evidence="2" type="ORF">BJ085DRAFT_35978</name>
</gene>
<dbReference type="AlphaFoldDB" id="A0A4P9ZQ77"/>
<feature type="transmembrane region" description="Helical" evidence="1">
    <location>
        <begin position="83"/>
        <end position="110"/>
    </location>
</feature>
<evidence type="ECO:0000256" key="1">
    <source>
        <dbReference type="SAM" id="Phobius"/>
    </source>
</evidence>
<feature type="transmembrane region" description="Helical" evidence="1">
    <location>
        <begin position="6"/>
        <end position="31"/>
    </location>
</feature>
<feature type="transmembrane region" description="Helical" evidence="1">
    <location>
        <begin position="286"/>
        <end position="310"/>
    </location>
</feature>
<keyword evidence="1" id="KW-1133">Transmembrane helix</keyword>